<feature type="compositionally biased region" description="Gly residues" evidence="2">
    <location>
        <begin position="83"/>
        <end position="115"/>
    </location>
</feature>
<evidence type="ECO:0000259" key="3">
    <source>
        <dbReference type="PROSITE" id="PS51208"/>
    </source>
</evidence>
<dbReference type="NCBIfam" id="TIGR02601">
    <property type="entry name" value="autotrns_rpt"/>
    <property type="match status" value="2"/>
</dbReference>
<dbReference type="InterPro" id="IPR036709">
    <property type="entry name" value="Autotransporte_beta_dom_sf"/>
</dbReference>
<dbReference type="SUPFAM" id="SSF51126">
    <property type="entry name" value="Pectin lyase-like"/>
    <property type="match status" value="2"/>
</dbReference>
<dbReference type="SMART" id="SM00869">
    <property type="entry name" value="Autotransporter"/>
    <property type="match status" value="1"/>
</dbReference>
<feature type="compositionally biased region" description="Gly residues" evidence="2">
    <location>
        <begin position="147"/>
        <end position="174"/>
    </location>
</feature>
<dbReference type="InterPro" id="IPR005546">
    <property type="entry name" value="Autotransporte_beta"/>
</dbReference>
<evidence type="ECO:0000256" key="1">
    <source>
        <dbReference type="ARBA" id="ARBA00022729"/>
    </source>
</evidence>
<dbReference type="EMBL" id="JACEON010000017">
    <property type="protein sequence ID" value="MBA4613296.1"/>
    <property type="molecule type" value="Genomic_DNA"/>
</dbReference>
<dbReference type="Pfam" id="PF12951">
    <property type="entry name" value="PATR"/>
    <property type="match status" value="2"/>
</dbReference>
<dbReference type="AlphaFoldDB" id="A0A838XXW0"/>
<dbReference type="InterPro" id="IPR013425">
    <property type="entry name" value="Autotrns_rpt"/>
</dbReference>
<proteinExistence type="predicted"/>
<dbReference type="Proteomes" id="UP000559404">
    <property type="component" value="Unassembled WGS sequence"/>
</dbReference>
<reference evidence="4 5" key="2">
    <citation type="submission" date="2020-08" db="EMBL/GenBank/DDBJ databases">
        <title>Stappia taiwanensis sp. nov., isolated from a coastal thermal spring.</title>
        <authorList>
            <person name="Kampfer P."/>
        </authorList>
    </citation>
    <scope>NUCLEOTIDE SEQUENCE [LARGE SCALE GENOMIC DNA]</scope>
    <source>
        <strain evidence="4 5">DSM 23284</strain>
    </source>
</reference>
<feature type="region of interest" description="Disordered" evidence="2">
    <location>
        <begin position="83"/>
        <end position="199"/>
    </location>
</feature>
<dbReference type="InterPro" id="IPR006315">
    <property type="entry name" value="OM_autotransptr_brl_dom"/>
</dbReference>
<dbReference type="SUPFAM" id="SSF103515">
    <property type="entry name" value="Autotransporter"/>
    <property type="match status" value="1"/>
</dbReference>
<evidence type="ECO:0000313" key="4">
    <source>
        <dbReference type="EMBL" id="MBA4613296.1"/>
    </source>
</evidence>
<dbReference type="RefSeq" id="WP_181761490.1">
    <property type="nucleotide sequence ID" value="NZ_BMCR01000001.1"/>
</dbReference>
<dbReference type="PROSITE" id="PS51208">
    <property type="entry name" value="AUTOTRANSPORTER"/>
    <property type="match status" value="1"/>
</dbReference>
<dbReference type="NCBIfam" id="TIGR01414">
    <property type="entry name" value="autotrans_barl"/>
    <property type="match status" value="1"/>
</dbReference>
<dbReference type="GO" id="GO:0019867">
    <property type="term" value="C:outer membrane"/>
    <property type="evidence" value="ECO:0007669"/>
    <property type="project" value="InterPro"/>
</dbReference>
<evidence type="ECO:0000256" key="2">
    <source>
        <dbReference type="SAM" id="MobiDB-lite"/>
    </source>
</evidence>
<comment type="caution">
    <text evidence="4">The sequence shown here is derived from an EMBL/GenBank/DDBJ whole genome shotgun (WGS) entry which is preliminary data.</text>
</comment>
<gene>
    <name evidence="4" type="ORF">H1W37_16675</name>
</gene>
<sequence length="1083" mass="106467">MPSRVSAAVAQLSIPHAFFLNTSHKAARRPLIATVSILSLLAGGTGAALAGPGAGNTSSFGYDGQDGLAGSVVSGTVGNLIRGGDGGDGGDGFGGPTAGQPGGAGVNGGGAGGAGGDEDWGDGGGGGGGGEGARLGGDLDITDTGQILGGNGGDGGNQIGSGGDGGDALSGSGGHTLVNNGRMRGGDGGSGGLTPAALSGDGWNGGNGITGSDLTIKNAGTITGGTGGDGGDYNDTGKSIGGFGGFGGHGIKGNGLTIDNSGLIAGGNGGNGRDGDGGDAIRGRNLVINNSGQISGGSGGNDPLTGQNGSDGFAIAFTGGTNVLRLGSDQSGIQGAVDGTATASHDTLILAGPLAGGSANASFDVSAIGTSAQFRGFESFQKEGASTWTLTGTGDQDWVIAKGTVIGTTDSLQGDLELTGTAAQVVFSQSIDGTHAGNITGTGNLAKNGSGTVTLTGVNTHTGGTTVNAGTLRLGAADALSGGGALTINGGTLDLNDHAVTTSALSGSGGTIDIGPGGSPSTTGLTIDQDIDTSYLGALTGGGMLTKSGSGTLTLAGDGSVFSGTTHLVEGRLHIGDSSGNGTLGGHVQVSGGVLGGSGRIFGDVTVGGSGVHAPGNSIGTQTISGNYVNSGTLQIEATPTASDKLVVGGTVDISGATLDLVLSPATASSWDPFNGPHTLIDKQSAGQITGRFASIASNLLFLDTWLNYAGGDGNDLTMELVRNDMAFVDAARTRNQKATAGAIEAQGNTSALWRAIALSPSEAAARAGFDSLSGEIHASAQAALIADSRHLRRAVERRIRSAFDTAAPSQGTTLWADGYGSWGRRDSDGNAASADRSSGGLFVGADTWISGWRVGALVGYGQTGIDVRARSSSTDATDVHAGLYAGSVFGAVSLRAGAGFTWHRLDSTRDAAATGFSDTLRAKYNAHTAQAFGELGYQVETGFGRVEPFAGLAHVSNRRDSFAEDGGPAALNVSAETMDSTFTTLGMRIETALPLENLQATARAGIAWQYAFGDTAPVSSHAFPGGAGFLIAGTPLARNRAVLDAGLDLALTSQARLEVNYQGQFDGAAHSQTLSGAFRIRF</sequence>
<feature type="domain" description="Autotransporter" evidence="3">
    <location>
        <begin position="808"/>
        <end position="1083"/>
    </location>
</feature>
<name>A0A838XXW0_9HYPH</name>
<dbReference type="InterPro" id="IPR011050">
    <property type="entry name" value="Pectin_lyase_fold/virulence"/>
</dbReference>
<accession>A0A838XXW0</accession>
<reference evidence="4 5" key="1">
    <citation type="submission" date="2020-07" db="EMBL/GenBank/DDBJ databases">
        <authorList>
            <person name="Li M."/>
        </authorList>
    </citation>
    <scope>NUCLEOTIDE SEQUENCE [LARGE SCALE GENOMIC DNA]</scope>
    <source>
        <strain evidence="4 5">DSM 23284</strain>
    </source>
</reference>
<dbReference type="Pfam" id="PF03797">
    <property type="entry name" value="Autotransporter"/>
    <property type="match status" value="1"/>
</dbReference>
<feature type="compositionally biased region" description="Gly residues" evidence="2">
    <location>
        <begin position="122"/>
        <end position="135"/>
    </location>
</feature>
<keyword evidence="5" id="KW-1185">Reference proteome</keyword>
<organism evidence="4 5">
    <name type="scientific">Stappia taiwanensis</name>
    <dbReference type="NCBI Taxonomy" id="992267"/>
    <lineage>
        <taxon>Bacteria</taxon>
        <taxon>Pseudomonadati</taxon>
        <taxon>Pseudomonadota</taxon>
        <taxon>Alphaproteobacteria</taxon>
        <taxon>Hyphomicrobiales</taxon>
        <taxon>Stappiaceae</taxon>
        <taxon>Stappia</taxon>
    </lineage>
</organism>
<evidence type="ECO:0000313" key="5">
    <source>
        <dbReference type="Proteomes" id="UP000559404"/>
    </source>
</evidence>
<dbReference type="Gene3D" id="2.40.128.130">
    <property type="entry name" value="Autotransporter beta-domain"/>
    <property type="match status" value="1"/>
</dbReference>
<protein>
    <submittedName>
        <fullName evidence="4">Autotransporter domain-containing protein</fullName>
    </submittedName>
</protein>
<keyword evidence="1" id="KW-0732">Signal</keyword>